<protein>
    <submittedName>
        <fullName evidence="4">Transposase</fullName>
    </submittedName>
</protein>
<dbReference type="WBParaSite" id="EgrG_002056700">
    <property type="protein sequence ID" value="EgrG_002056700"/>
    <property type="gene ID" value="EgrG_002056700"/>
</dbReference>
<feature type="compositionally biased region" description="Low complexity" evidence="1">
    <location>
        <begin position="16"/>
        <end position="29"/>
    </location>
</feature>
<dbReference type="AlphaFoldDB" id="A0A068WYU5"/>
<evidence type="ECO:0000313" key="4">
    <source>
        <dbReference type="WBParaSite" id="EgrG_002056700"/>
    </source>
</evidence>
<name>A0A068WYU5_ECHGR</name>
<dbReference type="Proteomes" id="UP000492820">
    <property type="component" value="Unassembled WGS sequence"/>
</dbReference>
<gene>
    <name evidence="2" type="ORF">EgrG_002056700</name>
</gene>
<accession>A0A068WYU5</accession>
<evidence type="ECO:0000313" key="3">
    <source>
        <dbReference type="Proteomes" id="UP000492820"/>
    </source>
</evidence>
<dbReference type="EMBL" id="LK028700">
    <property type="protein sequence ID" value="CDS25060.1"/>
    <property type="molecule type" value="Genomic_DNA"/>
</dbReference>
<reference evidence="4" key="3">
    <citation type="submission" date="2020-10" db="UniProtKB">
        <authorList>
            <consortium name="WormBaseParasite"/>
        </authorList>
    </citation>
    <scope>IDENTIFICATION</scope>
</reference>
<organism evidence="2">
    <name type="scientific">Echinococcus granulosus</name>
    <name type="common">Hydatid tapeworm</name>
    <dbReference type="NCBI Taxonomy" id="6210"/>
    <lineage>
        <taxon>Eukaryota</taxon>
        <taxon>Metazoa</taxon>
        <taxon>Spiralia</taxon>
        <taxon>Lophotrochozoa</taxon>
        <taxon>Platyhelminthes</taxon>
        <taxon>Cestoda</taxon>
        <taxon>Eucestoda</taxon>
        <taxon>Cyclophyllidea</taxon>
        <taxon>Taeniidae</taxon>
        <taxon>Echinococcus</taxon>
        <taxon>Echinococcus granulosus group</taxon>
    </lineage>
</organism>
<evidence type="ECO:0000313" key="2">
    <source>
        <dbReference type="EMBL" id="CDS25060.1"/>
    </source>
</evidence>
<reference evidence="2 3" key="1">
    <citation type="journal article" date="2013" name="Nature">
        <title>The genomes of four tapeworm species reveal adaptations to parasitism.</title>
        <authorList>
            <person name="Tsai I.J."/>
            <person name="Zarowiecki M."/>
            <person name="Holroyd N."/>
            <person name="Garciarrubio A."/>
            <person name="Sanchez-Flores A."/>
            <person name="Brooks K.L."/>
            <person name="Tracey A."/>
            <person name="Bobes R.J."/>
            <person name="Fragoso G."/>
            <person name="Sciutto E."/>
            <person name="Aslett M."/>
            <person name="Beasley H."/>
            <person name="Bennett H.M."/>
            <person name="Cai J."/>
            <person name="Camicia F."/>
            <person name="Clark R."/>
            <person name="Cucher M."/>
            <person name="De Silva N."/>
            <person name="Day T.A."/>
            <person name="Deplazes P."/>
            <person name="Estrada K."/>
            <person name="Fernandez C."/>
            <person name="Holland P.W."/>
            <person name="Hou J."/>
            <person name="Hu S."/>
            <person name="Huckvale T."/>
            <person name="Hung S.S."/>
            <person name="Kamenetzky L."/>
            <person name="Keane J.A."/>
            <person name="Kiss F."/>
            <person name="Koziol U."/>
            <person name="Lambert O."/>
            <person name="Liu K."/>
            <person name="Luo X."/>
            <person name="Luo Y."/>
            <person name="Macchiaroli N."/>
            <person name="Nichol S."/>
            <person name="Paps J."/>
            <person name="Parkinson J."/>
            <person name="Pouchkina-Stantcheva N."/>
            <person name="Riddiford N."/>
            <person name="Rosenzvit M."/>
            <person name="Salinas G."/>
            <person name="Wasmuth J.D."/>
            <person name="Zamanian M."/>
            <person name="Zheng Y."/>
            <person name="Cai X."/>
            <person name="Soberon X."/>
            <person name="Olson P.D."/>
            <person name="Laclette J.P."/>
            <person name="Brehm K."/>
            <person name="Berriman M."/>
            <person name="Garciarrubio A."/>
            <person name="Bobes R.J."/>
            <person name="Fragoso G."/>
            <person name="Sanchez-Flores A."/>
            <person name="Estrada K."/>
            <person name="Cevallos M.A."/>
            <person name="Morett E."/>
            <person name="Gonzalez V."/>
            <person name="Portillo T."/>
            <person name="Ochoa-Leyva A."/>
            <person name="Jose M.V."/>
            <person name="Sciutto E."/>
            <person name="Landa A."/>
            <person name="Jimenez L."/>
            <person name="Valdes V."/>
            <person name="Carrero J.C."/>
            <person name="Larralde C."/>
            <person name="Morales-Montor J."/>
            <person name="Limon-Lason J."/>
            <person name="Soberon X."/>
            <person name="Laclette J.P."/>
        </authorList>
    </citation>
    <scope>NUCLEOTIDE SEQUENCE [LARGE SCALE GENOMIC DNA]</scope>
</reference>
<proteinExistence type="predicted"/>
<sequence>MTTCQTSSRRIRLKGASPKANPTAPTPKAVTQAANRQLSAGRGGPQQGRYHVYGCKLGQSVSQSVRQQASLLFAHHRLLRLLRQQHRLDDGQHTTLRDGHTAQQLVQLFIIADSQPIAGDEE</sequence>
<evidence type="ECO:0000256" key="1">
    <source>
        <dbReference type="SAM" id="MobiDB-lite"/>
    </source>
</evidence>
<reference evidence="2" key="2">
    <citation type="submission" date="2014-06" db="EMBL/GenBank/DDBJ databases">
        <authorList>
            <person name="Aslett M."/>
        </authorList>
    </citation>
    <scope>NUCLEOTIDE SEQUENCE</scope>
</reference>
<feature type="region of interest" description="Disordered" evidence="1">
    <location>
        <begin position="1"/>
        <end position="46"/>
    </location>
</feature>